<dbReference type="PANTHER" id="PTHR30290:SF65">
    <property type="entry name" value="MONOACYL PHOSPHATIDYLINOSITOL TETRAMANNOSIDE-BINDING PROTEIN LPQW-RELATED"/>
    <property type="match status" value="1"/>
</dbReference>
<accession>A0A4Y3QTS9</accession>
<dbReference type="GO" id="GO:0042597">
    <property type="term" value="C:periplasmic space"/>
    <property type="evidence" value="ECO:0007669"/>
    <property type="project" value="UniProtKB-ARBA"/>
</dbReference>
<dbReference type="PIRSF" id="PIRSF002741">
    <property type="entry name" value="MppA"/>
    <property type="match status" value="1"/>
</dbReference>
<evidence type="ECO:0000259" key="2">
    <source>
        <dbReference type="Pfam" id="PF00496"/>
    </source>
</evidence>
<dbReference type="InterPro" id="IPR039424">
    <property type="entry name" value="SBP_5"/>
</dbReference>
<proteinExistence type="predicted"/>
<dbReference type="SUPFAM" id="SSF53850">
    <property type="entry name" value="Periplasmic binding protein-like II"/>
    <property type="match status" value="1"/>
</dbReference>
<dbReference type="EMBL" id="BJMM01000004">
    <property type="protein sequence ID" value="GEB48622.1"/>
    <property type="molecule type" value="Genomic_DNA"/>
</dbReference>
<dbReference type="CDD" id="cd00995">
    <property type="entry name" value="PBP2_NikA_DppA_OppA_like"/>
    <property type="match status" value="1"/>
</dbReference>
<dbReference type="Pfam" id="PF00496">
    <property type="entry name" value="SBP_bac_5"/>
    <property type="match status" value="1"/>
</dbReference>
<keyword evidence="4" id="KW-1185">Reference proteome</keyword>
<dbReference type="InterPro" id="IPR030678">
    <property type="entry name" value="Peptide/Ni-bd"/>
</dbReference>
<feature type="domain" description="Solute-binding protein family 5" evidence="2">
    <location>
        <begin position="125"/>
        <end position="494"/>
    </location>
</feature>
<organism evidence="3 4">
    <name type="scientific">Streptomyces cacaoi</name>
    <dbReference type="NCBI Taxonomy" id="1898"/>
    <lineage>
        <taxon>Bacteria</taxon>
        <taxon>Bacillati</taxon>
        <taxon>Actinomycetota</taxon>
        <taxon>Actinomycetes</taxon>
        <taxon>Kitasatosporales</taxon>
        <taxon>Streptomycetaceae</taxon>
        <taxon>Streptomyces</taxon>
    </lineage>
</organism>
<feature type="region of interest" description="Disordered" evidence="1">
    <location>
        <begin position="58"/>
        <end position="77"/>
    </location>
</feature>
<dbReference type="GO" id="GO:0043190">
    <property type="term" value="C:ATP-binding cassette (ABC) transporter complex"/>
    <property type="evidence" value="ECO:0007669"/>
    <property type="project" value="InterPro"/>
</dbReference>
<dbReference type="GO" id="GO:1904680">
    <property type="term" value="F:peptide transmembrane transporter activity"/>
    <property type="evidence" value="ECO:0007669"/>
    <property type="project" value="TreeGrafter"/>
</dbReference>
<evidence type="ECO:0000313" key="4">
    <source>
        <dbReference type="Proteomes" id="UP000319210"/>
    </source>
</evidence>
<protein>
    <recommendedName>
        <fullName evidence="2">Solute-binding protein family 5 domain-containing protein</fullName>
    </recommendedName>
</protein>
<evidence type="ECO:0000256" key="1">
    <source>
        <dbReference type="SAM" id="MobiDB-lite"/>
    </source>
</evidence>
<sequence>MRPSRTPPGRGPTARPRVRPPVPPRPRSPRARARAALAVFAVLALAAVTACAGAPALGPGGPGRAGDLPLKATTPKAGRPVDTARWLLEDEPASLDLDTQGSSAGRIVLTNVCERLYQLRPDMSVKPWLVTRESRPDPTTLVLGLRKGVTFHDGSPMTAGDVLWSLKRHADPDMEQADEFENVRKMSVTGRHEITVEFRRPDALFTKALAGDAGLVYDREAVRRAGKDFGTAGQRDACSGPYRLTNWRSGDSITIERYAGYHGRKPLTRRVEFRWATDSALVNAMTTGAADGVYAESPNTAAALYGKKKLTQYYGPSTSTLTLIPTERGGLADPSVRKALSLALDRKGIARSGYGGLVEPWAANVGSGAWGYERPVFAAAQRKLASLAPERPDAEDLARAKKLVKQASKAPQEPVVIGTDASQGRTVVANAVRAALQRIGLRGQIKTVPTAQFEEFYSSPEARSDIDVLVGDWYISKSDPLGFYDNGLSKSPNNWVGFRDRSYDAALTKAQRTLDDARRARLTVAAQREFAEAAVWIPVAQVPSVLVLRGDLTGPPASMAYLYYPWAADLGRQPASRPGTGE</sequence>
<evidence type="ECO:0000313" key="3">
    <source>
        <dbReference type="EMBL" id="GEB48622.1"/>
    </source>
</evidence>
<feature type="region of interest" description="Disordered" evidence="1">
    <location>
        <begin position="1"/>
        <end position="30"/>
    </location>
</feature>
<dbReference type="AlphaFoldDB" id="A0A4Y3QTS9"/>
<dbReference type="Gene3D" id="3.40.190.10">
    <property type="entry name" value="Periplasmic binding protein-like II"/>
    <property type="match status" value="1"/>
</dbReference>
<comment type="caution">
    <text evidence="3">The sequence shown here is derived from an EMBL/GenBank/DDBJ whole genome shotgun (WGS) entry which is preliminary data.</text>
</comment>
<reference evidence="3 4" key="1">
    <citation type="submission" date="2019-06" db="EMBL/GenBank/DDBJ databases">
        <title>Whole genome shotgun sequence of Streptomyces cacaoi subsp. cacaoi NBRC 12748.</title>
        <authorList>
            <person name="Hosoyama A."/>
            <person name="Uohara A."/>
            <person name="Ohji S."/>
            <person name="Ichikawa N."/>
        </authorList>
    </citation>
    <scope>NUCLEOTIDE SEQUENCE [LARGE SCALE GENOMIC DNA]</scope>
    <source>
        <strain evidence="3 4">NBRC 12748</strain>
    </source>
</reference>
<dbReference type="OrthoDB" id="5243526at2"/>
<dbReference type="InterPro" id="IPR000914">
    <property type="entry name" value="SBP_5_dom"/>
</dbReference>
<dbReference type="RefSeq" id="WP_141275239.1">
    <property type="nucleotide sequence ID" value="NZ_BJMM01000004.1"/>
</dbReference>
<dbReference type="Gene3D" id="3.90.76.10">
    <property type="entry name" value="Dipeptide-binding Protein, Domain 1"/>
    <property type="match status" value="1"/>
</dbReference>
<name>A0A4Y3QTS9_STRCI</name>
<dbReference type="GO" id="GO:0015833">
    <property type="term" value="P:peptide transport"/>
    <property type="evidence" value="ECO:0007669"/>
    <property type="project" value="TreeGrafter"/>
</dbReference>
<dbReference type="Gene3D" id="3.10.105.10">
    <property type="entry name" value="Dipeptide-binding Protein, Domain 3"/>
    <property type="match status" value="1"/>
</dbReference>
<dbReference type="PANTHER" id="PTHR30290">
    <property type="entry name" value="PERIPLASMIC BINDING COMPONENT OF ABC TRANSPORTER"/>
    <property type="match status" value="1"/>
</dbReference>
<gene>
    <name evidence="3" type="ORF">SCA03_11730</name>
</gene>
<feature type="compositionally biased region" description="Pro residues" evidence="1">
    <location>
        <begin position="1"/>
        <end position="10"/>
    </location>
</feature>
<dbReference type="Proteomes" id="UP000319210">
    <property type="component" value="Unassembled WGS sequence"/>
</dbReference>